<keyword evidence="7 14" id="KW-1133">Transmembrane helix</keyword>
<dbReference type="GO" id="GO:0015293">
    <property type="term" value="F:symporter activity"/>
    <property type="evidence" value="ECO:0007669"/>
    <property type="project" value="UniProtKB-KW"/>
</dbReference>
<dbReference type="GO" id="GO:0005886">
    <property type="term" value="C:plasma membrane"/>
    <property type="evidence" value="ECO:0007669"/>
    <property type="project" value="UniProtKB-SubCell"/>
</dbReference>
<dbReference type="AlphaFoldDB" id="A0A7U7J4R7"/>
<dbReference type="InterPro" id="IPR038377">
    <property type="entry name" value="Na/Glc_symporter_sf"/>
</dbReference>
<evidence type="ECO:0000256" key="9">
    <source>
        <dbReference type="ARBA" id="ARBA00023065"/>
    </source>
</evidence>
<feature type="transmembrane region" description="Helical" evidence="14">
    <location>
        <begin position="193"/>
        <end position="214"/>
    </location>
</feature>
<feature type="transmembrane region" description="Helical" evidence="14">
    <location>
        <begin position="161"/>
        <end position="181"/>
    </location>
</feature>
<keyword evidence="5 14" id="KW-0812">Transmembrane</keyword>
<evidence type="ECO:0000313" key="15">
    <source>
        <dbReference type="EMBL" id="CDH45935.1"/>
    </source>
</evidence>
<dbReference type="CDD" id="cd10322">
    <property type="entry name" value="SLC5sbd"/>
    <property type="match status" value="1"/>
</dbReference>
<comment type="caution">
    <text evidence="15">The sequence shown here is derived from an EMBL/GenBank/DDBJ whole genome shotgun (WGS) entry which is preliminary data.</text>
</comment>
<comment type="similarity">
    <text evidence="2 13">Belongs to the sodium:solute symporter (SSF) (TC 2.A.21) family.</text>
</comment>
<dbReference type="InterPro" id="IPR001734">
    <property type="entry name" value="Na/solute_symporter"/>
</dbReference>
<feature type="transmembrane region" description="Helical" evidence="14">
    <location>
        <begin position="52"/>
        <end position="69"/>
    </location>
</feature>
<feature type="transmembrane region" description="Helical" evidence="14">
    <location>
        <begin position="554"/>
        <end position="577"/>
    </location>
</feature>
<keyword evidence="6" id="KW-0769">Symport</keyword>
<gene>
    <name evidence="15" type="ORF">BN874_300014</name>
</gene>
<dbReference type="GO" id="GO:0006814">
    <property type="term" value="P:sodium ion transport"/>
    <property type="evidence" value="ECO:0007669"/>
    <property type="project" value="UniProtKB-KW"/>
</dbReference>
<evidence type="ECO:0000256" key="5">
    <source>
        <dbReference type="ARBA" id="ARBA00022692"/>
    </source>
</evidence>
<feature type="transmembrane region" description="Helical" evidence="14">
    <location>
        <begin position="597"/>
        <end position="619"/>
    </location>
</feature>
<comment type="catalytic activity">
    <reaction evidence="12">
        <text>L-proline(in) + Na(+)(in) = L-proline(out) + Na(+)(out)</text>
        <dbReference type="Rhea" id="RHEA:28967"/>
        <dbReference type="ChEBI" id="CHEBI:29101"/>
        <dbReference type="ChEBI" id="CHEBI:60039"/>
    </reaction>
</comment>
<dbReference type="PANTHER" id="PTHR48086">
    <property type="entry name" value="SODIUM/PROLINE SYMPORTER-RELATED"/>
    <property type="match status" value="1"/>
</dbReference>
<dbReference type="Gene3D" id="1.20.1730.10">
    <property type="entry name" value="Sodium/glucose cotransporter"/>
    <property type="match status" value="1"/>
</dbReference>
<feature type="transmembrane region" description="Helical" evidence="14">
    <location>
        <begin position="439"/>
        <end position="464"/>
    </location>
</feature>
<keyword evidence="8" id="KW-0915">Sodium</keyword>
<protein>
    <submittedName>
        <fullName evidence="15">Na+/solute symporter</fullName>
    </submittedName>
</protein>
<dbReference type="PANTHER" id="PTHR48086:SF3">
    <property type="entry name" value="SODIUM_PROLINE SYMPORTER"/>
    <property type="match status" value="1"/>
</dbReference>
<organism evidence="15 16">
    <name type="scientific">Candidatus Contendobacter odensis Run_B_J11</name>
    <dbReference type="NCBI Taxonomy" id="1400861"/>
    <lineage>
        <taxon>Bacteria</taxon>
        <taxon>Pseudomonadati</taxon>
        <taxon>Pseudomonadota</taxon>
        <taxon>Gammaproteobacteria</taxon>
        <taxon>Candidatus Competibacteraceae</taxon>
        <taxon>Candidatus Contendibacter</taxon>
    </lineage>
</organism>
<evidence type="ECO:0000256" key="3">
    <source>
        <dbReference type="ARBA" id="ARBA00022448"/>
    </source>
</evidence>
<feature type="transmembrane region" description="Helical" evidence="14">
    <location>
        <begin position="506"/>
        <end position="526"/>
    </location>
</feature>
<evidence type="ECO:0000256" key="7">
    <source>
        <dbReference type="ARBA" id="ARBA00022989"/>
    </source>
</evidence>
<feature type="transmembrane region" description="Helical" evidence="14">
    <location>
        <begin position="81"/>
        <end position="100"/>
    </location>
</feature>
<keyword evidence="11" id="KW-0739">Sodium transport</keyword>
<dbReference type="EMBL" id="CBTK010000224">
    <property type="protein sequence ID" value="CDH45935.1"/>
    <property type="molecule type" value="Genomic_DNA"/>
</dbReference>
<feature type="transmembrane region" description="Helical" evidence="14">
    <location>
        <begin position="127"/>
        <end position="146"/>
    </location>
</feature>
<keyword evidence="3" id="KW-0813">Transport</keyword>
<keyword evidence="9" id="KW-0406">Ion transport</keyword>
<evidence type="ECO:0000256" key="12">
    <source>
        <dbReference type="ARBA" id="ARBA00033708"/>
    </source>
</evidence>
<keyword evidence="4" id="KW-1003">Cell membrane</keyword>
<keyword evidence="10 14" id="KW-0472">Membrane</keyword>
<reference evidence="15 16" key="1">
    <citation type="journal article" date="2014" name="ISME J.">
        <title>Candidatus Competibacter-lineage genomes retrieved from metagenomes reveal functional metabolic diversity.</title>
        <authorList>
            <person name="McIlroy S.J."/>
            <person name="Albertsen M."/>
            <person name="Andresen E.K."/>
            <person name="Saunders A.M."/>
            <person name="Kristiansen R."/>
            <person name="Stokholm-Bjerregaard M."/>
            <person name="Nielsen K.L."/>
            <person name="Nielsen P.H."/>
        </authorList>
    </citation>
    <scope>NUCLEOTIDE SEQUENCE [LARGE SCALE GENOMIC DNA]</scope>
    <source>
        <strain evidence="15 16">Run_B_J11</strain>
    </source>
</reference>
<accession>A0A7U7J4R7</accession>
<dbReference type="RefSeq" id="WP_051497826.1">
    <property type="nucleotide sequence ID" value="NZ_CBTK010000224.1"/>
</dbReference>
<evidence type="ECO:0000256" key="1">
    <source>
        <dbReference type="ARBA" id="ARBA00004651"/>
    </source>
</evidence>
<dbReference type="Proteomes" id="UP000019184">
    <property type="component" value="Unassembled WGS sequence"/>
</dbReference>
<evidence type="ECO:0000256" key="6">
    <source>
        <dbReference type="ARBA" id="ARBA00022847"/>
    </source>
</evidence>
<name>A0A7U7J4R7_9GAMM</name>
<proteinExistence type="inferred from homology"/>
<evidence type="ECO:0000256" key="11">
    <source>
        <dbReference type="ARBA" id="ARBA00023201"/>
    </source>
</evidence>
<evidence type="ECO:0000256" key="8">
    <source>
        <dbReference type="ARBA" id="ARBA00023053"/>
    </source>
</evidence>
<keyword evidence="16" id="KW-1185">Reference proteome</keyword>
<feature type="transmembrane region" description="Helical" evidence="14">
    <location>
        <begin position="368"/>
        <end position="401"/>
    </location>
</feature>
<evidence type="ECO:0000313" key="16">
    <source>
        <dbReference type="Proteomes" id="UP000019184"/>
    </source>
</evidence>
<comment type="subcellular location">
    <subcellularLocation>
        <location evidence="1">Cell membrane</location>
        <topology evidence="1">Multi-pass membrane protein</topology>
    </subcellularLocation>
</comment>
<evidence type="ECO:0000256" key="4">
    <source>
        <dbReference type="ARBA" id="ARBA00022475"/>
    </source>
</evidence>
<feature type="transmembrane region" description="Helical" evidence="14">
    <location>
        <begin position="471"/>
        <end position="494"/>
    </location>
</feature>
<evidence type="ECO:0000256" key="10">
    <source>
        <dbReference type="ARBA" id="ARBA00023136"/>
    </source>
</evidence>
<dbReference type="PROSITE" id="PS50283">
    <property type="entry name" value="NA_SOLUT_SYMP_3"/>
    <property type="match status" value="1"/>
</dbReference>
<dbReference type="Pfam" id="PF00474">
    <property type="entry name" value="SSF"/>
    <property type="match status" value="1"/>
</dbReference>
<evidence type="ECO:0000256" key="13">
    <source>
        <dbReference type="RuleBase" id="RU362091"/>
    </source>
</evidence>
<feature type="transmembrane region" description="Helical" evidence="14">
    <location>
        <begin position="301"/>
        <end position="322"/>
    </location>
</feature>
<feature type="transmembrane region" description="Helical" evidence="14">
    <location>
        <begin position="268"/>
        <end position="289"/>
    </location>
</feature>
<sequence length="644" mass="69390">MTEIAGITPKIAWIFGGMMLYWAYCIVWGVMGARSARVATDYFLAGRQLSPLLFTLVATATCFSGWTFIGHPGLTYTDGWQYAYASFYALTIPLTGILFLKRQWLLGQRYGFVTPGAMLAYYFRSDLLRILVVGVALFFSVPYIGLQLRAAGFLFNALTDGLLGVQFGMWVLASVVISYVASGGLRTVAWIDALQAPLLAIGIVIIGLLTLHYVGGWDRLMAGVIALAQDDPVRTPEGYSHYLAIPGAVQWVRDGSQAVGGAWTGTMILTYLIALMGIQTSPAFSMLALASRRPAFAAQQVWVSALVMGLILMVFTVIQGIGGHFLGADQSFLAAHPDLVHPMIEDGLQNRDLLVPELIRLVGETMPWLMGLLAIAALAAMESTASCYMATAGGLIAYDVFQRFLMPGADDHTLKFIGRMGVVLVTMLALLVASASGDALALLGGLAVSYGLQMVPALVAVCYWPFLTRQGVITGLLIGLVAVTVTDLAGLRGFGMDAWGRWPLTIHAAVWGLLANFGMAVLVSAVTRDDVERKVECHRWLAEQTRLSPHQRRWVWPIAALTVLWLLVAVGPGAVIGTTLFGDPEQPATWLFGVPSIWVWQLCGWAVGVGVLFLLAYFLEMGVATTADEEAAAIAGAVNRAAQK</sequence>
<evidence type="ECO:0000256" key="14">
    <source>
        <dbReference type="SAM" id="Phobius"/>
    </source>
</evidence>
<dbReference type="InterPro" id="IPR050277">
    <property type="entry name" value="Sodium:Solute_Symporter"/>
</dbReference>
<feature type="transmembrane region" description="Helical" evidence="14">
    <location>
        <begin position="413"/>
        <end position="433"/>
    </location>
</feature>
<feature type="transmembrane region" description="Helical" evidence="14">
    <location>
        <begin position="12"/>
        <end position="31"/>
    </location>
</feature>
<evidence type="ECO:0000256" key="2">
    <source>
        <dbReference type="ARBA" id="ARBA00006434"/>
    </source>
</evidence>